<sequence>MTRYNDLALALQYKYDNLSERWAVRNLNNDLKKLEAFYAANRLRANPSKTEAEDIGYTNYSPTDEWSHLWTSRQVTNWSLVEDPSSKVAGFELKRRSWCQLNRIRTNHGRCNATLHKWNNSISPDCDCGLGEQTINHIVNECLKRKLAGGMRELIQVTDNAAKWLAELDIDL</sequence>
<dbReference type="AlphaFoldDB" id="A0A9Q0RV62"/>
<reference evidence="1" key="1">
    <citation type="submission" date="2022-07" db="EMBL/GenBank/DDBJ databases">
        <authorList>
            <person name="Trinca V."/>
            <person name="Uliana J.V.C."/>
            <person name="Torres T.T."/>
            <person name="Ward R.J."/>
            <person name="Monesi N."/>
        </authorList>
    </citation>
    <scope>NUCLEOTIDE SEQUENCE</scope>
    <source>
        <strain evidence="1">HSMRA1968</strain>
        <tissue evidence="1">Whole embryos</tissue>
    </source>
</reference>
<organism evidence="1 2">
    <name type="scientific">Pseudolycoriella hygida</name>
    <dbReference type="NCBI Taxonomy" id="35572"/>
    <lineage>
        <taxon>Eukaryota</taxon>
        <taxon>Metazoa</taxon>
        <taxon>Ecdysozoa</taxon>
        <taxon>Arthropoda</taxon>
        <taxon>Hexapoda</taxon>
        <taxon>Insecta</taxon>
        <taxon>Pterygota</taxon>
        <taxon>Neoptera</taxon>
        <taxon>Endopterygota</taxon>
        <taxon>Diptera</taxon>
        <taxon>Nematocera</taxon>
        <taxon>Sciaroidea</taxon>
        <taxon>Sciaridae</taxon>
        <taxon>Pseudolycoriella</taxon>
    </lineage>
</organism>
<keyword evidence="2" id="KW-1185">Reference proteome</keyword>
<evidence type="ECO:0000313" key="1">
    <source>
        <dbReference type="EMBL" id="KAJ6633098.1"/>
    </source>
</evidence>
<proteinExistence type="predicted"/>
<accession>A0A9Q0RV62</accession>
<comment type="caution">
    <text evidence="1">The sequence shown here is derived from an EMBL/GenBank/DDBJ whole genome shotgun (WGS) entry which is preliminary data.</text>
</comment>
<dbReference type="EMBL" id="WJQU01002215">
    <property type="protein sequence ID" value="KAJ6633098.1"/>
    <property type="molecule type" value="Genomic_DNA"/>
</dbReference>
<evidence type="ECO:0000313" key="2">
    <source>
        <dbReference type="Proteomes" id="UP001151699"/>
    </source>
</evidence>
<dbReference type="Proteomes" id="UP001151699">
    <property type="component" value="Unassembled WGS sequence"/>
</dbReference>
<protein>
    <submittedName>
        <fullName evidence="1">Uncharacterized protein</fullName>
    </submittedName>
</protein>
<name>A0A9Q0RV62_9DIPT</name>
<dbReference type="OrthoDB" id="6765698at2759"/>
<gene>
    <name evidence="1" type="ORF">Bhyg_15652</name>
</gene>